<feature type="compositionally biased region" description="Acidic residues" evidence="1">
    <location>
        <begin position="55"/>
        <end position="73"/>
    </location>
</feature>
<evidence type="ECO:0000256" key="1">
    <source>
        <dbReference type="SAM" id="MobiDB-lite"/>
    </source>
</evidence>
<gene>
    <name evidence="2" type="ORF">EZS28_018437</name>
</gene>
<proteinExistence type="predicted"/>
<reference evidence="2 3" key="1">
    <citation type="submission" date="2019-03" db="EMBL/GenBank/DDBJ databases">
        <title>Single cell metagenomics reveals metabolic interactions within the superorganism composed of flagellate Streblomastix strix and complex community of Bacteroidetes bacteria on its surface.</title>
        <authorList>
            <person name="Treitli S.C."/>
            <person name="Kolisko M."/>
            <person name="Husnik F."/>
            <person name="Keeling P."/>
            <person name="Hampl V."/>
        </authorList>
    </citation>
    <scope>NUCLEOTIDE SEQUENCE [LARGE SCALE GENOMIC DNA]</scope>
    <source>
        <strain evidence="2">ST1C</strain>
    </source>
</reference>
<feature type="compositionally biased region" description="Polar residues" evidence="1">
    <location>
        <begin position="27"/>
        <end position="38"/>
    </location>
</feature>
<accession>A0A5J4VTU7</accession>
<sequence length="206" mass="23866">MEMAPSTSKTKLVSSPKNLAPPRRVLKSTTIIKQQSSKGVPVMAKDSKNQRTQSDEDEDESNSGEELSDEESDQQDRNGQEDQGDQLKQQDEDNEEQQQNDNTEEKPNIDNEPFWNKSRAVNIRITDEHQINMKSRRTTVQMEVDKKVSKKRQSLSPSSKTAELFQETTNKMIIIIIITDQGQIKKQQVRMARINPRRDYQKRYSR</sequence>
<dbReference type="EMBL" id="SNRW01004988">
    <property type="protein sequence ID" value="KAA6386038.1"/>
    <property type="molecule type" value="Genomic_DNA"/>
</dbReference>
<evidence type="ECO:0000313" key="2">
    <source>
        <dbReference type="EMBL" id="KAA6386038.1"/>
    </source>
</evidence>
<dbReference type="AlphaFoldDB" id="A0A5J4VTU7"/>
<comment type="caution">
    <text evidence="2">The sequence shown here is derived from an EMBL/GenBank/DDBJ whole genome shotgun (WGS) entry which is preliminary data.</text>
</comment>
<protein>
    <submittedName>
        <fullName evidence="2">Uncharacterized protein</fullName>
    </submittedName>
</protein>
<organism evidence="2 3">
    <name type="scientific">Streblomastix strix</name>
    <dbReference type="NCBI Taxonomy" id="222440"/>
    <lineage>
        <taxon>Eukaryota</taxon>
        <taxon>Metamonada</taxon>
        <taxon>Preaxostyla</taxon>
        <taxon>Oxymonadida</taxon>
        <taxon>Streblomastigidae</taxon>
        <taxon>Streblomastix</taxon>
    </lineage>
</organism>
<feature type="compositionally biased region" description="Polar residues" evidence="1">
    <location>
        <begin position="1"/>
        <end position="17"/>
    </location>
</feature>
<evidence type="ECO:0000313" key="3">
    <source>
        <dbReference type="Proteomes" id="UP000324800"/>
    </source>
</evidence>
<dbReference type="Proteomes" id="UP000324800">
    <property type="component" value="Unassembled WGS sequence"/>
</dbReference>
<name>A0A5J4VTU7_9EUKA</name>
<feature type="region of interest" description="Disordered" evidence="1">
    <location>
        <begin position="1"/>
        <end position="117"/>
    </location>
</feature>